<dbReference type="AlphaFoldDB" id="A0A0B7BG44"/>
<accession>A0A0B7BG44</accession>
<protein>
    <submittedName>
        <fullName evidence="1">Uncharacterized protein</fullName>
    </submittedName>
</protein>
<reference evidence="1" key="1">
    <citation type="submission" date="2014-12" db="EMBL/GenBank/DDBJ databases">
        <title>Insight into the proteome of Arion vulgaris.</title>
        <authorList>
            <person name="Aradska J."/>
            <person name="Bulat T."/>
            <person name="Smidak R."/>
            <person name="Sarate P."/>
            <person name="Gangsoo J."/>
            <person name="Sialana F."/>
            <person name="Bilban M."/>
            <person name="Lubec G."/>
        </authorList>
    </citation>
    <scope>NUCLEOTIDE SEQUENCE</scope>
    <source>
        <tissue evidence="1">Skin</tissue>
    </source>
</reference>
<dbReference type="EMBL" id="HACG01045429">
    <property type="protein sequence ID" value="CEK92294.1"/>
    <property type="molecule type" value="Transcribed_RNA"/>
</dbReference>
<name>A0A0B7BG44_9EUPU</name>
<sequence>SLNINVQDFKIIQSKRSLKAMLIICCVSEEILGFEARLGDKDSQCAHGSWLDCR</sequence>
<organism evidence="1">
    <name type="scientific">Arion vulgaris</name>
    <dbReference type="NCBI Taxonomy" id="1028688"/>
    <lineage>
        <taxon>Eukaryota</taxon>
        <taxon>Metazoa</taxon>
        <taxon>Spiralia</taxon>
        <taxon>Lophotrochozoa</taxon>
        <taxon>Mollusca</taxon>
        <taxon>Gastropoda</taxon>
        <taxon>Heterobranchia</taxon>
        <taxon>Euthyneura</taxon>
        <taxon>Panpulmonata</taxon>
        <taxon>Eupulmonata</taxon>
        <taxon>Stylommatophora</taxon>
        <taxon>Helicina</taxon>
        <taxon>Arionoidea</taxon>
        <taxon>Arionidae</taxon>
        <taxon>Arion</taxon>
    </lineage>
</organism>
<evidence type="ECO:0000313" key="1">
    <source>
        <dbReference type="EMBL" id="CEK92294.1"/>
    </source>
</evidence>
<gene>
    <name evidence="1" type="primary">ORF187538</name>
</gene>
<proteinExistence type="predicted"/>
<feature type="non-terminal residue" evidence="1">
    <location>
        <position position="1"/>
    </location>
</feature>